<evidence type="ECO:0000313" key="1">
    <source>
        <dbReference type="EMBL" id="KAF9487540.1"/>
    </source>
</evidence>
<evidence type="ECO:0000313" key="2">
    <source>
        <dbReference type="Proteomes" id="UP000807025"/>
    </source>
</evidence>
<reference evidence="1" key="1">
    <citation type="submission" date="2020-11" db="EMBL/GenBank/DDBJ databases">
        <authorList>
            <consortium name="DOE Joint Genome Institute"/>
            <person name="Ahrendt S."/>
            <person name="Riley R."/>
            <person name="Andreopoulos W."/>
            <person name="Labutti K."/>
            <person name="Pangilinan J."/>
            <person name="Ruiz-Duenas F.J."/>
            <person name="Barrasa J.M."/>
            <person name="Sanchez-Garcia M."/>
            <person name="Camarero S."/>
            <person name="Miyauchi S."/>
            <person name="Serrano A."/>
            <person name="Linde D."/>
            <person name="Babiker R."/>
            <person name="Drula E."/>
            <person name="Ayuso-Fernandez I."/>
            <person name="Pacheco R."/>
            <person name="Padilla G."/>
            <person name="Ferreira P."/>
            <person name="Barriuso J."/>
            <person name="Kellner H."/>
            <person name="Castanera R."/>
            <person name="Alfaro M."/>
            <person name="Ramirez L."/>
            <person name="Pisabarro A.G."/>
            <person name="Kuo A."/>
            <person name="Tritt A."/>
            <person name="Lipzen A."/>
            <person name="He G."/>
            <person name="Yan M."/>
            <person name="Ng V."/>
            <person name="Cullen D."/>
            <person name="Martin F."/>
            <person name="Rosso M.-N."/>
            <person name="Henrissat B."/>
            <person name="Hibbett D."/>
            <person name="Martinez A.T."/>
            <person name="Grigoriev I.V."/>
        </authorList>
    </citation>
    <scope>NUCLEOTIDE SEQUENCE</scope>
    <source>
        <strain evidence="1">ATCC 90797</strain>
    </source>
</reference>
<keyword evidence="2" id="KW-1185">Reference proteome</keyword>
<comment type="caution">
    <text evidence="1">The sequence shown here is derived from an EMBL/GenBank/DDBJ whole genome shotgun (WGS) entry which is preliminary data.</text>
</comment>
<organism evidence="1 2">
    <name type="scientific">Pleurotus eryngii</name>
    <name type="common">Boletus of the steppes</name>
    <dbReference type="NCBI Taxonomy" id="5323"/>
    <lineage>
        <taxon>Eukaryota</taxon>
        <taxon>Fungi</taxon>
        <taxon>Dikarya</taxon>
        <taxon>Basidiomycota</taxon>
        <taxon>Agaricomycotina</taxon>
        <taxon>Agaricomycetes</taxon>
        <taxon>Agaricomycetidae</taxon>
        <taxon>Agaricales</taxon>
        <taxon>Pleurotineae</taxon>
        <taxon>Pleurotaceae</taxon>
        <taxon>Pleurotus</taxon>
    </lineage>
</organism>
<dbReference type="EMBL" id="MU154769">
    <property type="protein sequence ID" value="KAF9487540.1"/>
    <property type="molecule type" value="Genomic_DNA"/>
</dbReference>
<dbReference type="Proteomes" id="UP000807025">
    <property type="component" value="Unassembled WGS sequence"/>
</dbReference>
<gene>
    <name evidence="1" type="ORF">BDN71DRAFT_1513879</name>
</gene>
<dbReference type="AlphaFoldDB" id="A0A9P6D9B2"/>
<proteinExistence type="predicted"/>
<protein>
    <submittedName>
        <fullName evidence="1">Uncharacterized protein</fullName>
    </submittedName>
</protein>
<sequence>MSTKLMTPWVRRETIDNHARGWNWQKITQFGSTLMQGLHEALAMKPLQQGDVQCPQHQDEVPGPGESHREISWIWLSVSSGLEGVEHALEDIQPMGPADITDCLKTEWVKSRVCAARWTEEQDLVLEEMRRVLAYLKWQENWWKEQATRCSVNITPEVLDGLTAYAIKQGNILCHLHQCFAGMWRPQLLSYGLDAEWILEVDLAVADVPDNSTLSNESNEEPMSVVD</sequence>
<dbReference type="OrthoDB" id="3232711at2759"/>
<accession>A0A9P6D9B2</accession>
<name>A0A9P6D9B2_PLEER</name>